<accession>A0A0N0DU48</accession>
<dbReference type="AlphaFoldDB" id="A0A0N0DU48"/>
<evidence type="ECO:0000313" key="1">
    <source>
        <dbReference type="EMBL" id="KPA78031.1"/>
    </source>
</evidence>
<organism evidence="1 2">
    <name type="scientific">Leptomonas pyrrhocoris</name>
    <name type="common">Firebug parasite</name>
    <dbReference type="NCBI Taxonomy" id="157538"/>
    <lineage>
        <taxon>Eukaryota</taxon>
        <taxon>Discoba</taxon>
        <taxon>Euglenozoa</taxon>
        <taxon>Kinetoplastea</taxon>
        <taxon>Metakinetoplastina</taxon>
        <taxon>Trypanosomatida</taxon>
        <taxon>Trypanosomatidae</taxon>
        <taxon>Leishmaniinae</taxon>
        <taxon>Leptomonas</taxon>
    </lineage>
</organism>
<proteinExistence type="predicted"/>
<keyword evidence="2" id="KW-1185">Reference proteome</keyword>
<evidence type="ECO:0000313" key="2">
    <source>
        <dbReference type="Proteomes" id="UP000037923"/>
    </source>
</evidence>
<comment type="caution">
    <text evidence="1">The sequence shown here is derived from an EMBL/GenBank/DDBJ whole genome shotgun (WGS) entry which is preliminary data.</text>
</comment>
<gene>
    <name evidence="1" type="ORF">ABB37_06780</name>
</gene>
<protein>
    <submittedName>
        <fullName evidence="1">Uncharacterized protein</fullName>
    </submittedName>
</protein>
<dbReference type="GeneID" id="26907066"/>
<dbReference type="RefSeq" id="XP_015656470.1">
    <property type="nucleotide sequence ID" value="XM_015805177.1"/>
</dbReference>
<dbReference type="Proteomes" id="UP000037923">
    <property type="component" value="Unassembled WGS sequence"/>
</dbReference>
<dbReference type="EMBL" id="LGTL01000015">
    <property type="protein sequence ID" value="KPA78031.1"/>
    <property type="molecule type" value="Genomic_DNA"/>
</dbReference>
<reference evidence="1 2" key="1">
    <citation type="submission" date="2015-07" db="EMBL/GenBank/DDBJ databases">
        <title>High-quality genome of monoxenous trypanosomatid Leptomonas pyrrhocoris.</title>
        <authorList>
            <person name="Flegontov P."/>
            <person name="Butenko A."/>
            <person name="Firsov S."/>
            <person name="Vlcek C."/>
            <person name="Logacheva M.D."/>
            <person name="Field M."/>
            <person name="Filatov D."/>
            <person name="Flegontova O."/>
            <person name="Gerasimov E."/>
            <person name="Jackson A.P."/>
            <person name="Kelly S."/>
            <person name="Opperdoes F."/>
            <person name="O'Reilly A."/>
            <person name="Votypka J."/>
            <person name="Yurchenko V."/>
            <person name="Lukes J."/>
        </authorList>
    </citation>
    <scope>NUCLEOTIDE SEQUENCE [LARGE SCALE GENOMIC DNA]</scope>
    <source>
        <strain evidence="1">H10</strain>
    </source>
</reference>
<dbReference type="VEuPathDB" id="TriTrypDB:LpyrH10_15_1900"/>
<sequence length="165" mass="18941">MHHKLATREERVSLSLFGATRHELSFEKLDVFFVVLFRLSPVSSSLHPLWLFGDVVLIYLIRLPAQHRTYAHRKRGGGGLMLLLFCGVGHDLPKRAVSCSYSGRFCLSRWFVRSRRVPSSVHACEQWRRSSGLLDVRATRDGRGAQTADGEERFNRKREGWDGRC</sequence>
<name>A0A0N0DU48_LEPPY</name>